<accession>A0ABN8PB41</accession>
<dbReference type="EMBL" id="CALNXK010000064">
    <property type="protein sequence ID" value="CAH3140173.1"/>
    <property type="molecule type" value="Genomic_DNA"/>
</dbReference>
<comment type="caution">
    <text evidence="1">The sequence shown here is derived from an EMBL/GenBank/DDBJ whole genome shotgun (WGS) entry which is preliminary data.</text>
</comment>
<sequence>LSWEEESNVSTGDDNSPAGKCEFFYIPSGSWPRNLFQAFRLWGRRYKIVWKFGSYKTKEKEEDKTQETTKMRRGTIEGGLRLKKSTMKFV</sequence>
<dbReference type="Proteomes" id="UP001159405">
    <property type="component" value="Unassembled WGS sequence"/>
</dbReference>
<gene>
    <name evidence="1" type="ORF">PLOB_00041104</name>
</gene>
<evidence type="ECO:0008006" key="3">
    <source>
        <dbReference type="Google" id="ProtNLM"/>
    </source>
</evidence>
<name>A0ABN8PB41_9CNID</name>
<protein>
    <recommendedName>
        <fullName evidence="3">AP2/ERF domain-containing protein</fullName>
    </recommendedName>
</protein>
<organism evidence="1 2">
    <name type="scientific">Porites lobata</name>
    <dbReference type="NCBI Taxonomy" id="104759"/>
    <lineage>
        <taxon>Eukaryota</taxon>
        <taxon>Metazoa</taxon>
        <taxon>Cnidaria</taxon>
        <taxon>Anthozoa</taxon>
        <taxon>Hexacorallia</taxon>
        <taxon>Scleractinia</taxon>
        <taxon>Fungiina</taxon>
        <taxon>Poritidae</taxon>
        <taxon>Porites</taxon>
    </lineage>
</organism>
<evidence type="ECO:0000313" key="1">
    <source>
        <dbReference type="EMBL" id="CAH3140173.1"/>
    </source>
</evidence>
<feature type="non-terminal residue" evidence="1">
    <location>
        <position position="1"/>
    </location>
</feature>
<keyword evidence="2" id="KW-1185">Reference proteome</keyword>
<evidence type="ECO:0000313" key="2">
    <source>
        <dbReference type="Proteomes" id="UP001159405"/>
    </source>
</evidence>
<reference evidence="1 2" key="1">
    <citation type="submission" date="2022-05" db="EMBL/GenBank/DDBJ databases">
        <authorList>
            <consortium name="Genoscope - CEA"/>
            <person name="William W."/>
        </authorList>
    </citation>
    <scope>NUCLEOTIDE SEQUENCE [LARGE SCALE GENOMIC DNA]</scope>
</reference>
<proteinExistence type="predicted"/>